<sequence length="81" mass="8631">MKHIFAEDVVDTARSTIMSITMPDITTISPTFISQSNMTRNTITNAKPINADIVVINMPTTVTNASFGRGSIAVATSTTTP</sequence>
<comment type="caution">
    <text evidence="1">The sequence shown here is derived from an EMBL/GenBank/DDBJ whole genome shotgun (WGS) entry which is preliminary data.</text>
</comment>
<evidence type="ECO:0000313" key="1">
    <source>
        <dbReference type="EMBL" id="RSL60191.1"/>
    </source>
</evidence>
<name>A0A428Q4I0_9HYPO</name>
<evidence type="ECO:0000313" key="2">
    <source>
        <dbReference type="Proteomes" id="UP000288168"/>
    </source>
</evidence>
<dbReference type="EMBL" id="NKCI01000060">
    <property type="protein sequence ID" value="RSL60191.1"/>
    <property type="molecule type" value="Genomic_DNA"/>
</dbReference>
<reference evidence="1 2" key="1">
    <citation type="submission" date="2017-06" db="EMBL/GenBank/DDBJ databases">
        <title>Comparative genomic analysis of Ambrosia Fusariam Clade fungi.</title>
        <authorList>
            <person name="Stajich J.E."/>
            <person name="Carrillo J."/>
            <person name="Kijimoto T."/>
            <person name="Eskalen A."/>
            <person name="O'Donnell K."/>
            <person name="Kasson M."/>
        </authorList>
    </citation>
    <scope>NUCLEOTIDE SEQUENCE [LARGE SCALE GENOMIC DNA]</scope>
    <source>
        <strain evidence="1 2">NRRL62584</strain>
    </source>
</reference>
<dbReference type="Proteomes" id="UP000288168">
    <property type="component" value="Unassembled WGS sequence"/>
</dbReference>
<accession>A0A428Q4I0</accession>
<keyword evidence="2" id="KW-1185">Reference proteome</keyword>
<proteinExistence type="predicted"/>
<gene>
    <name evidence="1" type="ORF">CEP54_006929</name>
</gene>
<organism evidence="1 2">
    <name type="scientific">Fusarium duplospermum</name>
    <dbReference type="NCBI Taxonomy" id="1325734"/>
    <lineage>
        <taxon>Eukaryota</taxon>
        <taxon>Fungi</taxon>
        <taxon>Dikarya</taxon>
        <taxon>Ascomycota</taxon>
        <taxon>Pezizomycotina</taxon>
        <taxon>Sordariomycetes</taxon>
        <taxon>Hypocreomycetidae</taxon>
        <taxon>Hypocreales</taxon>
        <taxon>Nectriaceae</taxon>
        <taxon>Fusarium</taxon>
        <taxon>Fusarium solani species complex</taxon>
    </lineage>
</organism>
<protein>
    <submittedName>
        <fullName evidence="1">Uncharacterized protein</fullName>
    </submittedName>
</protein>
<dbReference type="AlphaFoldDB" id="A0A428Q4I0"/>